<evidence type="ECO:0000256" key="9">
    <source>
        <dbReference type="ARBA" id="ARBA00032024"/>
    </source>
</evidence>
<dbReference type="SUPFAM" id="SSF48179">
    <property type="entry name" value="6-phosphogluconate dehydrogenase C-terminal domain-like"/>
    <property type="match status" value="1"/>
</dbReference>
<organism evidence="14 15">
    <name type="scientific">Tistrella mobilis</name>
    <dbReference type="NCBI Taxonomy" id="171437"/>
    <lineage>
        <taxon>Bacteria</taxon>
        <taxon>Pseudomonadati</taxon>
        <taxon>Pseudomonadota</taxon>
        <taxon>Alphaproteobacteria</taxon>
        <taxon>Geminicoccales</taxon>
        <taxon>Geminicoccaceae</taxon>
        <taxon>Tistrella</taxon>
    </lineage>
</organism>
<dbReference type="GO" id="GO:0015940">
    <property type="term" value="P:pantothenate biosynthetic process"/>
    <property type="evidence" value="ECO:0007669"/>
    <property type="project" value="UniProtKB-UniPathway"/>
</dbReference>
<sequence length="308" mass="32801">MRILILGAGGIGGYFGGRLASSGVDVQFLVRPSRAEVLARNGLVIKSPLGDLRMPAKTMTAATEPVDAVLLACKAYDLTEAMEAVAPAIGPSTLILPLLNGVRQLDLLDARFGRKHVLGGLCHIGATVNPAGEILHLNTLQRFVFGPRMPDQTDAAERLFTAVRSGSFEPVLSPAITQEMWEKFTFLATYAGMMTLMRAPIGAIMAATEGEAIMREMLDECLATAAAGGYRPREEAMAQMISSLTERGSAGTASMFRDMARNGRTEHEHVIGDMLARARTAGVPAPLLRLSLANMQAYEAQRSATAAG</sequence>
<evidence type="ECO:0000256" key="7">
    <source>
        <dbReference type="ARBA" id="ARBA00022857"/>
    </source>
</evidence>
<dbReference type="PANTHER" id="PTHR21708">
    <property type="entry name" value="PROBABLE 2-DEHYDROPANTOATE 2-REDUCTASE"/>
    <property type="match status" value="1"/>
</dbReference>
<comment type="similarity">
    <text evidence="3 11">Belongs to the ketopantoate reductase family.</text>
</comment>
<evidence type="ECO:0000313" key="14">
    <source>
        <dbReference type="EMBL" id="KYO53454.1"/>
    </source>
</evidence>
<gene>
    <name evidence="14" type="ORF">AUP44_03670</name>
</gene>
<dbReference type="InterPro" id="IPR003710">
    <property type="entry name" value="ApbA"/>
</dbReference>
<feature type="domain" description="Ketopantoate reductase N-terminal" evidence="12">
    <location>
        <begin position="3"/>
        <end position="147"/>
    </location>
</feature>
<dbReference type="Pfam" id="PF02558">
    <property type="entry name" value="ApbA"/>
    <property type="match status" value="1"/>
</dbReference>
<comment type="function">
    <text evidence="1 11">Catalyzes the NADPH-dependent reduction of ketopantoate into pantoic acid.</text>
</comment>
<dbReference type="AlphaFoldDB" id="A0A161Q4T0"/>
<evidence type="ECO:0000259" key="12">
    <source>
        <dbReference type="Pfam" id="PF02558"/>
    </source>
</evidence>
<dbReference type="Gene3D" id="3.40.50.720">
    <property type="entry name" value="NAD(P)-binding Rossmann-like Domain"/>
    <property type="match status" value="1"/>
</dbReference>
<proteinExistence type="inferred from homology"/>
<dbReference type="InterPro" id="IPR013328">
    <property type="entry name" value="6PGD_dom2"/>
</dbReference>
<dbReference type="NCBIfam" id="TIGR00745">
    <property type="entry name" value="apbA_panE"/>
    <property type="match status" value="1"/>
</dbReference>
<keyword evidence="6 11" id="KW-0566">Pantothenate biosynthesis</keyword>
<dbReference type="GeneID" id="97242943"/>
<dbReference type="InterPro" id="IPR013332">
    <property type="entry name" value="KPR_N"/>
</dbReference>
<evidence type="ECO:0000256" key="10">
    <source>
        <dbReference type="ARBA" id="ARBA00048793"/>
    </source>
</evidence>
<dbReference type="PANTHER" id="PTHR21708:SF26">
    <property type="entry name" value="2-DEHYDROPANTOATE 2-REDUCTASE"/>
    <property type="match status" value="1"/>
</dbReference>
<evidence type="ECO:0000313" key="15">
    <source>
        <dbReference type="Proteomes" id="UP000075787"/>
    </source>
</evidence>
<evidence type="ECO:0000256" key="1">
    <source>
        <dbReference type="ARBA" id="ARBA00002919"/>
    </source>
</evidence>
<evidence type="ECO:0000256" key="2">
    <source>
        <dbReference type="ARBA" id="ARBA00004994"/>
    </source>
</evidence>
<dbReference type="SUPFAM" id="SSF51735">
    <property type="entry name" value="NAD(P)-binding Rossmann-fold domains"/>
    <property type="match status" value="1"/>
</dbReference>
<dbReference type="FunFam" id="1.10.1040.10:FF:000017">
    <property type="entry name" value="2-dehydropantoate 2-reductase"/>
    <property type="match status" value="1"/>
</dbReference>
<protein>
    <recommendedName>
        <fullName evidence="5 11">2-dehydropantoate 2-reductase</fullName>
        <ecNumber evidence="4 11">1.1.1.169</ecNumber>
    </recommendedName>
    <alternativeName>
        <fullName evidence="9 11">Ketopantoate reductase</fullName>
    </alternativeName>
</protein>
<reference evidence="14 15" key="1">
    <citation type="submission" date="2015-12" db="EMBL/GenBank/DDBJ databases">
        <title>Genome sequence of Tistrella mobilis MCCC 1A02139.</title>
        <authorList>
            <person name="Lu L."/>
            <person name="Lai Q."/>
            <person name="Shao Z."/>
            <person name="Qian P."/>
        </authorList>
    </citation>
    <scope>NUCLEOTIDE SEQUENCE [LARGE SCALE GENOMIC DNA]</scope>
    <source>
        <strain evidence="14 15">MCCC 1A02139</strain>
    </source>
</reference>
<dbReference type="InterPro" id="IPR008927">
    <property type="entry name" value="6-PGluconate_DH-like_C_sf"/>
</dbReference>
<keyword evidence="8 11" id="KW-0560">Oxidoreductase</keyword>
<name>A0A161Q4T0_9PROT</name>
<dbReference type="UniPathway" id="UPA00028">
    <property type="reaction ID" value="UER00004"/>
</dbReference>
<dbReference type="InterPro" id="IPR036291">
    <property type="entry name" value="NAD(P)-bd_dom_sf"/>
</dbReference>
<dbReference type="Gene3D" id="1.10.1040.10">
    <property type="entry name" value="N-(1-d-carboxylethyl)-l-norvaline Dehydrogenase, domain 2"/>
    <property type="match status" value="1"/>
</dbReference>
<dbReference type="OrthoDB" id="247668at2"/>
<dbReference type="RefSeq" id="WP_062763616.1">
    <property type="nucleotide sequence ID" value="NZ_CP121045.1"/>
</dbReference>
<evidence type="ECO:0000256" key="8">
    <source>
        <dbReference type="ARBA" id="ARBA00023002"/>
    </source>
</evidence>
<comment type="pathway">
    <text evidence="2 11">Cofactor biosynthesis; (R)-pantothenate biosynthesis; (R)-pantoate from 3-methyl-2-oxobutanoate: step 2/2.</text>
</comment>
<evidence type="ECO:0000259" key="13">
    <source>
        <dbReference type="Pfam" id="PF08546"/>
    </source>
</evidence>
<comment type="caution">
    <text evidence="14">The sequence shown here is derived from an EMBL/GenBank/DDBJ whole genome shotgun (WGS) entry which is preliminary data.</text>
</comment>
<evidence type="ECO:0000256" key="11">
    <source>
        <dbReference type="RuleBase" id="RU362068"/>
    </source>
</evidence>
<dbReference type="EMBL" id="LPZR01000113">
    <property type="protein sequence ID" value="KYO53454.1"/>
    <property type="molecule type" value="Genomic_DNA"/>
</dbReference>
<dbReference type="FunFam" id="3.40.50.720:FF:000307">
    <property type="entry name" value="2-dehydropantoate 2-reductase"/>
    <property type="match status" value="1"/>
</dbReference>
<dbReference type="InterPro" id="IPR013752">
    <property type="entry name" value="KPA_reductase"/>
</dbReference>
<comment type="catalytic activity">
    <reaction evidence="10 11">
        <text>(R)-pantoate + NADP(+) = 2-dehydropantoate + NADPH + H(+)</text>
        <dbReference type="Rhea" id="RHEA:16233"/>
        <dbReference type="ChEBI" id="CHEBI:11561"/>
        <dbReference type="ChEBI" id="CHEBI:15378"/>
        <dbReference type="ChEBI" id="CHEBI:15980"/>
        <dbReference type="ChEBI" id="CHEBI:57783"/>
        <dbReference type="ChEBI" id="CHEBI:58349"/>
        <dbReference type="EC" id="1.1.1.169"/>
    </reaction>
</comment>
<dbReference type="InterPro" id="IPR051402">
    <property type="entry name" value="KPR-Related"/>
</dbReference>
<dbReference type="GO" id="GO:0005737">
    <property type="term" value="C:cytoplasm"/>
    <property type="evidence" value="ECO:0007669"/>
    <property type="project" value="TreeGrafter"/>
</dbReference>
<dbReference type="GO" id="GO:0008677">
    <property type="term" value="F:2-dehydropantoate 2-reductase activity"/>
    <property type="evidence" value="ECO:0007669"/>
    <property type="project" value="UniProtKB-EC"/>
</dbReference>
<evidence type="ECO:0000256" key="3">
    <source>
        <dbReference type="ARBA" id="ARBA00007870"/>
    </source>
</evidence>
<feature type="domain" description="Ketopantoate reductase C-terminal" evidence="13">
    <location>
        <begin position="176"/>
        <end position="298"/>
    </location>
</feature>
<dbReference type="Proteomes" id="UP000075787">
    <property type="component" value="Unassembled WGS sequence"/>
</dbReference>
<evidence type="ECO:0000256" key="6">
    <source>
        <dbReference type="ARBA" id="ARBA00022655"/>
    </source>
</evidence>
<accession>A0A161Q4T0</accession>
<keyword evidence="7 11" id="KW-0521">NADP</keyword>
<dbReference type="EC" id="1.1.1.169" evidence="4 11"/>
<dbReference type="Pfam" id="PF08546">
    <property type="entry name" value="ApbA_C"/>
    <property type="match status" value="1"/>
</dbReference>
<evidence type="ECO:0000256" key="4">
    <source>
        <dbReference type="ARBA" id="ARBA00013014"/>
    </source>
</evidence>
<evidence type="ECO:0000256" key="5">
    <source>
        <dbReference type="ARBA" id="ARBA00019465"/>
    </source>
</evidence>